<dbReference type="PANTHER" id="PTHR12450:SF14">
    <property type="entry name" value="GLYCOSAMINOGLYCAN XYLOSYLKINASE"/>
    <property type="match status" value="1"/>
</dbReference>
<keyword evidence="10" id="KW-1185">Reference proteome</keyword>
<accession>A0A8D2J816</accession>
<evidence type="ECO:0000256" key="4">
    <source>
        <dbReference type="ARBA" id="ARBA00023157"/>
    </source>
</evidence>
<dbReference type="GO" id="GO:0005794">
    <property type="term" value="C:Golgi apparatus"/>
    <property type="evidence" value="ECO:0007669"/>
    <property type="project" value="UniProtKB-SubCell"/>
</dbReference>
<feature type="binding site" evidence="7">
    <location>
        <position position="6"/>
    </location>
    <ligand>
        <name>Mn(2+)</name>
        <dbReference type="ChEBI" id="CHEBI:29035"/>
    </ligand>
</feature>
<dbReference type="Proteomes" id="UP000694545">
    <property type="component" value="Unplaced"/>
</dbReference>
<organism evidence="9 10">
    <name type="scientific">Varanus komodoensis</name>
    <name type="common">Komodo dragon</name>
    <dbReference type="NCBI Taxonomy" id="61221"/>
    <lineage>
        <taxon>Eukaryota</taxon>
        <taxon>Metazoa</taxon>
        <taxon>Chordata</taxon>
        <taxon>Craniata</taxon>
        <taxon>Vertebrata</taxon>
        <taxon>Euteleostomi</taxon>
        <taxon>Lepidosauria</taxon>
        <taxon>Squamata</taxon>
        <taxon>Bifurcata</taxon>
        <taxon>Unidentata</taxon>
        <taxon>Episquamata</taxon>
        <taxon>Toxicofera</taxon>
        <taxon>Anguimorpha</taxon>
        <taxon>Paleoanguimorpha</taxon>
        <taxon>Varanoidea</taxon>
        <taxon>Varanidae</taxon>
        <taxon>Varanus</taxon>
    </lineage>
</organism>
<dbReference type="Pfam" id="PF06702">
    <property type="entry name" value="Fam20C"/>
    <property type="match status" value="1"/>
</dbReference>
<protein>
    <recommendedName>
        <fullName evidence="8">FAM20 C-terminal domain-containing protein</fullName>
    </recommendedName>
</protein>
<keyword evidence="6" id="KW-0067">ATP-binding</keyword>
<evidence type="ECO:0000256" key="3">
    <source>
        <dbReference type="ARBA" id="ARBA00023034"/>
    </source>
</evidence>
<evidence type="ECO:0000256" key="1">
    <source>
        <dbReference type="ARBA" id="ARBA00004555"/>
    </source>
</evidence>
<reference evidence="9" key="2">
    <citation type="submission" date="2025-09" db="UniProtKB">
        <authorList>
            <consortium name="Ensembl"/>
        </authorList>
    </citation>
    <scope>IDENTIFICATION</scope>
</reference>
<feature type="binding site" evidence="6">
    <location>
        <position position="6"/>
    </location>
    <ligand>
        <name>ATP</name>
        <dbReference type="ChEBI" id="CHEBI:30616"/>
    </ligand>
</feature>
<evidence type="ECO:0000259" key="8">
    <source>
        <dbReference type="Pfam" id="PF06702"/>
    </source>
</evidence>
<evidence type="ECO:0000256" key="5">
    <source>
        <dbReference type="ARBA" id="ARBA00023180"/>
    </source>
</evidence>
<dbReference type="Ensembl" id="ENSVKKT00000008238.1">
    <property type="protein sequence ID" value="ENSVKKP00000008026.1"/>
    <property type="gene ID" value="ENSVKKG00000005730.1"/>
</dbReference>
<evidence type="ECO:0000256" key="2">
    <source>
        <dbReference type="ARBA" id="ARBA00006557"/>
    </source>
</evidence>
<sequence length="118" mass="12647">MLILLDNAKCSGNPSLAEGSTLAPLYQCCIVRVSTWNRLNYLKNGVLKSALKTAMSHDPISPVLSAPHMDALDQRLLNIPATVKQCTDHGSPLTSPKYNLSPVAGFKEQAVLAFVPSA</sequence>
<evidence type="ECO:0000313" key="9">
    <source>
        <dbReference type="Ensembl" id="ENSVKKP00000008026.1"/>
    </source>
</evidence>
<dbReference type="GO" id="GO:0046872">
    <property type="term" value="F:metal ion binding"/>
    <property type="evidence" value="ECO:0007669"/>
    <property type="project" value="UniProtKB-KW"/>
</dbReference>
<comment type="cofactor">
    <cofactor evidence="7">
        <name>Mn(2+)</name>
        <dbReference type="ChEBI" id="CHEBI:29035"/>
    </cofactor>
</comment>
<reference evidence="9" key="1">
    <citation type="submission" date="2025-08" db="UniProtKB">
        <authorList>
            <consortium name="Ensembl"/>
        </authorList>
    </citation>
    <scope>IDENTIFICATION</scope>
</reference>
<keyword evidence="5" id="KW-0325">Glycoprotein</keyword>
<keyword evidence="3" id="KW-0333">Golgi apparatus</keyword>
<keyword evidence="6" id="KW-0547">Nucleotide-binding</keyword>
<keyword evidence="7" id="KW-0479">Metal-binding</keyword>
<dbReference type="GO" id="GO:0005524">
    <property type="term" value="F:ATP binding"/>
    <property type="evidence" value="ECO:0007669"/>
    <property type="project" value="UniProtKB-KW"/>
</dbReference>
<evidence type="ECO:0000256" key="6">
    <source>
        <dbReference type="PIRSR" id="PIRSR624869-2"/>
    </source>
</evidence>
<comment type="subcellular location">
    <subcellularLocation>
        <location evidence="1">Golgi apparatus</location>
    </subcellularLocation>
</comment>
<name>A0A8D2J816_VARKO</name>
<comment type="similarity">
    <text evidence="2">Belongs to the FAM20 family.</text>
</comment>
<dbReference type="InterPro" id="IPR009581">
    <property type="entry name" value="FAM20_C"/>
</dbReference>
<proteinExistence type="inferred from homology"/>
<keyword evidence="7" id="KW-0464">Manganese</keyword>
<dbReference type="AlphaFoldDB" id="A0A8D2J816"/>
<keyword evidence="4" id="KW-1015">Disulfide bond</keyword>
<dbReference type="InterPro" id="IPR024869">
    <property type="entry name" value="FAM20"/>
</dbReference>
<feature type="domain" description="FAM20 C-terminal" evidence="8">
    <location>
        <begin position="1"/>
        <end position="89"/>
    </location>
</feature>
<evidence type="ECO:0000313" key="10">
    <source>
        <dbReference type="Proteomes" id="UP000694545"/>
    </source>
</evidence>
<dbReference type="PANTHER" id="PTHR12450">
    <property type="entry name" value="DENTIN MATRIX PROTEIN 4 PROTEIN FAM20"/>
    <property type="match status" value="1"/>
</dbReference>
<evidence type="ECO:0000256" key="7">
    <source>
        <dbReference type="PIRSR" id="PIRSR624869-3"/>
    </source>
</evidence>
<dbReference type="GO" id="GO:0030166">
    <property type="term" value="P:proteoglycan biosynthetic process"/>
    <property type="evidence" value="ECO:0007669"/>
    <property type="project" value="TreeGrafter"/>
</dbReference>
<dbReference type="GO" id="GO:0016773">
    <property type="term" value="F:phosphotransferase activity, alcohol group as acceptor"/>
    <property type="evidence" value="ECO:0007669"/>
    <property type="project" value="TreeGrafter"/>
</dbReference>